<dbReference type="FunFam" id="3.100.10.10:FF:000001">
    <property type="entry name" value="60S ribosomal protein L18"/>
    <property type="match status" value="1"/>
</dbReference>
<dbReference type="PANTHER" id="PTHR24089">
    <property type="entry name" value="SOLUTE CARRIER FAMILY 25"/>
    <property type="match status" value="1"/>
</dbReference>
<keyword evidence="9" id="KW-0677">Repeat</keyword>
<protein>
    <recommendedName>
        <fullName evidence="5">Mitochondrial thiamine pyrophosphate carrier 1</fullName>
    </recommendedName>
</protein>
<feature type="compositionally biased region" description="Basic residues" evidence="19">
    <location>
        <begin position="507"/>
        <end position="517"/>
    </location>
</feature>
<keyword evidence="13" id="KW-1133">Transmembrane helix</keyword>
<evidence type="ECO:0000256" key="9">
    <source>
        <dbReference type="ARBA" id="ARBA00022737"/>
    </source>
</evidence>
<keyword evidence="14" id="KW-0496">Mitochondrion</keyword>
<dbReference type="GO" id="GO:0055085">
    <property type="term" value="P:transmembrane transport"/>
    <property type="evidence" value="ECO:0007669"/>
    <property type="project" value="InterPro"/>
</dbReference>
<gene>
    <name evidence="21" type="ORF">EPUS_07572</name>
</gene>
<keyword evidence="6 18" id="KW-0813">Transport</keyword>
<reference evidence="22" key="1">
    <citation type="journal article" date="2014" name="BMC Genomics">
        <title>Genome characteristics reveal the impact of lichenization on lichen-forming fungus Endocarpon pusillum Hedwig (Verrucariales, Ascomycota).</title>
        <authorList>
            <person name="Wang Y.-Y."/>
            <person name="Liu B."/>
            <person name="Zhang X.-Y."/>
            <person name="Zhou Q.-M."/>
            <person name="Zhang T."/>
            <person name="Li H."/>
            <person name="Yu Y.-F."/>
            <person name="Zhang X.-L."/>
            <person name="Hao X.-Y."/>
            <person name="Wang M."/>
            <person name="Wang L."/>
            <person name="Wei J.-C."/>
        </authorList>
    </citation>
    <scope>NUCLEOTIDE SEQUENCE [LARGE SCALE GENOMIC DNA]</scope>
    <source>
        <strain evidence="22">Z07020 / HMAS-L-300199</strain>
    </source>
</reference>
<dbReference type="GO" id="GO:0006412">
    <property type="term" value="P:translation"/>
    <property type="evidence" value="ECO:0007669"/>
    <property type="project" value="InterPro"/>
</dbReference>
<dbReference type="PRINTS" id="PR00926">
    <property type="entry name" value="MITOCARRIER"/>
</dbReference>
<keyword evidence="7 17" id="KW-0812">Transmembrane</keyword>
<evidence type="ECO:0000256" key="19">
    <source>
        <dbReference type="SAM" id="MobiDB-lite"/>
    </source>
</evidence>
<evidence type="ECO:0000256" key="3">
    <source>
        <dbReference type="ARBA" id="ARBA00006375"/>
    </source>
</evidence>
<dbReference type="GO" id="GO:0005840">
    <property type="term" value="C:ribosome"/>
    <property type="evidence" value="ECO:0007669"/>
    <property type="project" value="UniProtKB-KW"/>
</dbReference>
<feature type="repeat" description="Solcar" evidence="17">
    <location>
        <begin position="229"/>
        <end position="318"/>
    </location>
</feature>
<dbReference type="SUPFAM" id="SSF52080">
    <property type="entry name" value="Ribosomal proteins L15p and L18e"/>
    <property type="match status" value="1"/>
</dbReference>
<dbReference type="InterPro" id="IPR023395">
    <property type="entry name" value="MCP_dom_sf"/>
</dbReference>
<dbReference type="PROSITE" id="PS50920">
    <property type="entry name" value="SOLCAR"/>
    <property type="match status" value="3"/>
</dbReference>
<evidence type="ECO:0000256" key="17">
    <source>
        <dbReference type="PROSITE-ProRule" id="PRU00282"/>
    </source>
</evidence>
<name>U1GDG5_ENDPU</name>
<evidence type="ECO:0000256" key="8">
    <source>
        <dbReference type="ARBA" id="ARBA00022723"/>
    </source>
</evidence>
<feature type="region of interest" description="Disordered" evidence="19">
    <location>
        <begin position="484"/>
        <end position="517"/>
    </location>
</feature>
<dbReference type="eggNOG" id="KOG0752">
    <property type="taxonomic scope" value="Eukaryota"/>
</dbReference>
<evidence type="ECO:0000313" key="22">
    <source>
        <dbReference type="Proteomes" id="UP000019373"/>
    </source>
</evidence>
<dbReference type="InterPro" id="IPR021132">
    <property type="entry name" value="Ribosomal_eL18/eL18-A/B/_CS"/>
</dbReference>
<dbReference type="OMA" id="EMTPMSR"/>
<evidence type="ECO:0000256" key="7">
    <source>
        <dbReference type="ARBA" id="ARBA00022692"/>
    </source>
</evidence>
<dbReference type="RefSeq" id="XP_007804599.1">
    <property type="nucleotide sequence ID" value="XM_007806408.1"/>
</dbReference>
<keyword evidence="15 17" id="KW-0472">Membrane</keyword>
<evidence type="ECO:0000256" key="10">
    <source>
        <dbReference type="ARBA" id="ARBA00022792"/>
    </source>
</evidence>
<keyword evidence="10" id="KW-0999">Mitochondrion inner membrane</keyword>
<feature type="repeat" description="Solcar" evidence="17">
    <location>
        <begin position="125"/>
        <end position="220"/>
    </location>
</feature>
<evidence type="ECO:0000256" key="18">
    <source>
        <dbReference type="RuleBase" id="RU000488"/>
    </source>
</evidence>
<dbReference type="OrthoDB" id="270584at2759"/>
<dbReference type="InterPro" id="IPR036227">
    <property type="entry name" value="Ribosomal_uL15/eL18_sf"/>
</dbReference>
<dbReference type="PROSITE" id="PS01106">
    <property type="entry name" value="RIBOSOMAL_L18E"/>
    <property type="match status" value="1"/>
</dbReference>
<comment type="similarity">
    <text evidence="3 18">Belongs to the mitochondrial carrier (TC 2.A.29) family.</text>
</comment>
<evidence type="ECO:0000259" key="20">
    <source>
        <dbReference type="Pfam" id="PF17135"/>
    </source>
</evidence>
<dbReference type="GO" id="GO:1990904">
    <property type="term" value="C:ribonucleoprotein complex"/>
    <property type="evidence" value="ECO:0007669"/>
    <property type="project" value="UniProtKB-KW"/>
</dbReference>
<comment type="function">
    <text evidence="1">Mitochondrial transporter that mediates uptake of thiamine pyrophosphate (ThPP) into mitochondria.</text>
</comment>
<dbReference type="FunFam" id="1.50.40.10:FF:000016">
    <property type="entry name" value="Solute carrier family 25 member 23"/>
    <property type="match status" value="1"/>
</dbReference>
<accession>U1GDG5</accession>
<dbReference type="GO" id="GO:0005743">
    <property type="term" value="C:mitochondrial inner membrane"/>
    <property type="evidence" value="ECO:0007669"/>
    <property type="project" value="UniProtKB-SubCell"/>
</dbReference>
<dbReference type="AlphaFoldDB" id="U1GDG5"/>
<feature type="repeat" description="Solcar" evidence="17">
    <location>
        <begin position="28"/>
        <end position="116"/>
    </location>
</feature>
<keyword evidence="11" id="KW-0106">Calcium</keyword>
<evidence type="ECO:0000256" key="6">
    <source>
        <dbReference type="ARBA" id="ARBA00022448"/>
    </source>
</evidence>
<dbReference type="SUPFAM" id="SSF103506">
    <property type="entry name" value="Mitochondrial carrier"/>
    <property type="match status" value="1"/>
</dbReference>
<dbReference type="Gene3D" id="1.50.40.10">
    <property type="entry name" value="Mitochondrial carrier domain"/>
    <property type="match status" value="1"/>
</dbReference>
<dbReference type="GO" id="GO:0003735">
    <property type="term" value="F:structural constituent of ribosome"/>
    <property type="evidence" value="ECO:0007669"/>
    <property type="project" value="InterPro"/>
</dbReference>
<dbReference type="EMBL" id="KE721393">
    <property type="protein sequence ID" value="ERF69746.1"/>
    <property type="molecule type" value="Genomic_DNA"/>
</dbReference>
<dbReference type="eggNOG" id="KOG1714">
    <property type="taxonomic scope" value="Eukaryota"/>
</dbReference>
<dbReference type="GO" id="GO:0046872">
    <property type="term" value="F:metal ion binding"/>
    <property type="evidence" value="ECO:0007669"/>
    <property type="project" value="UniProtKB-KW"/>
</dbReference>
<evidence type="ECO:0000256" key="14">
    <source>
        <dbReference type="ARBA" id="ARBA00023128"/>
    </source>
</evidence>
<dbReference type="HOGENOM" id="CLU_036514_0_1_1"/>
<evidence type="ECO:0000256" key="5">
    <source>
        <dbReference type="ARBA" id="ARBA00021935"/>
    </source>
</evidence>
<comment type="subcellular location">
    <subcellularLocation>
        <location evidence="2">Mitochondrion inner membrane</location>
        <topology evidence="2">Multi-pass membrane protein</topology>
    </subcellularLocation>
</comment>
<keyword evidence="8" id="KW-0479">Metal-binding</keyword>
<feature type="domain" description="Large ribosomal subunit protein uL15/eL18" evidence="20">
    <location>
        <begin position="330"/>
        <end position="517"/>
    </location>
</feature>
<evidence type="ECO:0000256" key="13">
    <source>
        <dbReference type="ARBA" id="ARBA00022989"/>
    </source>
</evidence>
<keyword evidence="12" id="KW-0689">Ribosomal protein</keyword>
<evidence type="ECO:0000256" key="16">
    <source>
        <dbReference type="ARBA" id="ARBA00023274"/>
    </source>
</evidence>
<sequence length="517" mass="57095">MANTYQHQSSPAVAAKSFLMQLNRNISQPFTAAFLAGGVAGAVSRTVVSPLERLKILYQVQSAGRNEYHMSIYKALKKMWIEEGWRGFMRGNGTNCVRIIPYSAVQFGSYNIYKRFAEPSPGADLSPLRRLVCGGCAGITSVTFTYPLDIVRTRLSIQSASFASLGKTQGHLPGMMATMIKMYKTEGGITGLYRGIIPTVAGVAPYVGLNFMVYESIRSYFTPAGDKNPVWYRKLAAGAISGAVAQTCTYPFDVLRRRFQINSMPGMGNQYTSISHAIRTILSQEGVLGLYKGIVPNLLKVAPSMASRRMFDAGLEDALGGDVSGADDTGIDLDRHHVRNNHRKAPKSDNVYLKLLVKLYRFLARRTDSNFNKVVLRRLFMSRINRPPMSISRIVNITGANSEHPTHTDKIIVVVGTVTDDNRLLTVPELHIAALRFTATARARIEKAGGECMTIDQLAMKAPTGANTLLLRGPKNAREAVKHFGFGPHSHKKPYVQSKGRKFEKARGRRRSRGFKV</sequence>
<dbReference type="Proteomes" id="UP000019373">
    <property type="component" value="Unassembled WGS sequence"/>
</dbReference>
<evidence type="ECO:0000256" key="12">
    <source>
        <dbReference type="ARBA" id="ARBA00022980"/>
    </source>
</evidence>
<evidence type="ECO:0000256" key="4">
    <source>
        <dbReference type="ARBA" id="ARBA00006815"/>
    </source>
</evidence>
<comment type="similarity">
    <text evidence="4">Belongs to the eukaryotic ribosomal protein eL18 family.</text>
</comment>
<feature type="compositionally biased region" description="Basic residues" evidence="19">
    <location>
        <begin position="489"/>
        <end position="500"/>
    </location>
</feature>
<dbReference type="InterPro" id="IPR002067">
    <property type="entry name" value="MCP"/>
</dbReference>
<dbReference type="InterPro" id="IPR018108">
    <property type="entry name" value="MCP_transmembrane"/>
</dbReference>
<keyword evidence="22" id="KW-1185">Reference proteome</keyword>
<evidence type="ECO:0000256" key="2">
    <source>
        <dbReference type="ARBA" id="ARBA00004448"/>
    </source>
</evidence>
<keyword evidence="16" id="KW-0687">Ribonucleoprotein</keyword>
<dbReference type="InterPro" id="IPR021131">
    <property type="entry name" value="Ribosomal_uL15/eL18"/>
</dbReference>
<dbReference type="Pfam" id="PF00153">
    <property type="entry name" value="Mito_carr"/>
    <property type="match status" value="3"/>
</dbReference>
<dbReference type="Gene3D" id="3.100.10.10">
    <property type="match status" value="1"/>
</dbReference>
<evidence type="ECO:0000256" key="15">
    <source>
        <dbReference type="ARBA" id="ARBA00023136"/>
    </source>
</evidence>
<dbReference type="Pfam" id="PF17135">
    <property type="entry name" value="Ribosomal_L18"/>
    <property type="match status" value="1"/>
</dbReference>
<evidence type="ECO:0000256" key="11">
    <source>
        <dbReference type="ARBA" id="ARBA00022837"/>
    </source>
</evidence>
<evidence type="ECO:0000313" key="21">
    <source>
        <dbReference type="EMBL" id="ERF69746.1"/>
    </source>
</evidence>
<evidence type="ECO:0000256" key="1">
    <source>
        <dbReference type="ARBA" id="ARBA00002238"/>
    </source>
</evidence>
<dbReference type="GeneID" id="19242454"/>
<organism evidence="21 22">
    <name type="scientific">Endocarpon pusillum (strain Z07020 / HMAS-L-300199)</name>
    <name type="common">Lichen-forming fungus</name>
    <dbReference type="NCBI Taxonomy" id="1263415"/>
    <lineage>
        <taxon>Eukaryota</taxon>
        <taxon>Fungi</taxon>
        <taxon>Dikarya</taxon>
        <taxon>Ascomycota</taxon>
        <taxon>Pezizomycotina</taxon>
        <taxon>Eurotiomycetes</taxon>
        <taxon>Chaetothyriomycetidae</taxon>
        <taxon>Verrucariales</taxon>
        <taxon>Verrucariaceae</taxon>
        <taxon>Endocarpon</taxon>
    </lineage>
</organism>
<proteinExistence type="inferred from homology"/>